<proteinExistence type="inferred from homology"/>
<dbReference type="InterPro" id="IPR006011">
    <property type="entry name" value="Syntaxin_N"/>
</dbReference>
<dbReference type="SMART" id="SM00397">
    <property type="entry name" value="t_SNARE"/>
    <property type="match status" value="1"/>
</dbReference>
<dbReference type="VEuPathDB" id="FungiDB:AMAG_00324"/>
<evidence type="ECO:0000256" key="2">
    <source>
        <dbReference type="SAM" id="Phobius"/>
    </source>
</evidence>
<dbReference type="eggNOG" id="KOG0811">
    <property type="taxonomic scope" value="Eukaryota"/>
</dbReference>
<dbReference type="EMBL" id="GG745328">
    <property type="protein sequence ID" value="KNE54344.1"/>
    <property type="molecule type" value="Genomic_DNA"/>
</dbReference>
<keyword evidence="2" id="KW-0812">Transmembrane</keyword>
<dbReference type="OrthoDB" id="364348at2759"/>
<name>A0A0L0RW21_ALLM3</name>
<dbReference type="STRING" id="578462.A0A0L0RW21"/>
<evidence type="ECO:0000256" key="1">
    <source>
        <dbReference type="ARBA" id="ARBA00009063"/>
    </source>
</evidence>
<evidence type="ECO:0000259" key="3">
    <source>
        <dbReference type="PROSITE" id="PS50192"/>
    </source>
</evidence>
<dbReference type="GO" id="GO:0031201">
    <property type="term" value="C:SNARE complex"/>
    <property type="evidence" value="ECO:0007669"/>
    <property type="project" value="TreeGrafter"/>
</dbReference>
<keyword evidence="2" id="KW-0472">Membrane</keyword>
<dbReference type="Gene3D" id="1.20.58.70">
    <property type="match status" value="1"/>
</dbReference>
<dbReference type="Pfam" id="PF05739">
    <property type="entry name" value="SNARE"/>
    <property type="match status" value="1"/>
</dbReference>
<evidence type="ECO:0000313" key="5">
    <source>
        <dbReference type="Proteomes" id="UP000054350"/>
    </source>
</evidence>
<evidence type="ECO:0000313" key="4">
    <source>
        <dbReference type="EMBL" id="KNE54344.1"/>
    </source>
</evidence>
<dbReference type="GO" id="GO:0012505">
    <property type="term" value="C:endomembrane system"/>
    <property type="evidence" value="ECO:0007669"/>
    <property type="project" value="TreeGrafter"/>
</dbReference>
<keyword evidence="5" id="KW-1185">Reference proteome</keyword>
<dbReference type="GO" id="GO:0005484">
    <property type="term" value="F:SNAP receptor activity"/>
    <property type="evidence" value="ECO:0007669"/>
    <property type="project" value="TreeGrafter"/>
</dbReference>
<dbReference type="PANTHER" id="PTHR19957">
    <property type="entry name" value="SYNTAXIN"/>
    <property type="match status" value="1"/>
</dbReference>
<feature type="transmembrane region" description="Helical" evidence="2">
    <location>
        <begin position="238"/>
        <end position="257"/>
    </location>
</feature>
<dbReference type="GO" id="GO:0006906">
    <property type="term" value="P:vesicle fusion"/>
    <property type="evidence" value="ECO:0007669"/>
    <property type="project" value="TreeGrafter"/>
</dbReference>
<dbReference type="Proteomes" id="UP000054350">
    <property type="component" value="Unassembled WGS sequence"/>
</dbReference>
<reference evidence="5" key="2">
    <citation type="submission" date="2009-11" db="EMBL/GenBank/DDBJ databases">
        <title>The Genome Sequence of Allomyces macrogynus strain ATCC 38327.</title>
        <authorList>
            <consortium name="The Broad Institute Genome Sequencing Platform"/>
            <person name="Russ C."/>
            <person name="Cuomo C."/>
            <person name="Shea T."/>
            <person name="Young S.K."/>
            <person name="Zeng Q."/>
            <person name="Koehrsen M."/>
            <person name="Haas B."/>
            <person name="Borodovsky M."/>
            <person name="Guigo R."/>
            <person name="Alvarado L."/>
            <person name="Berlin A."/>
            <person name="Borenstein D."/>
            <person name="Chen Z."/>
            <person name="Engels R."/>
            <person name="Freedman E."/>
            <person name="Gellesch M."/>
            <person name="Goldberg J."/>
            <person name="Griggs A."/>
            <person name="Gujja S."/>
            <person name="Heiman D."/>
            <person name="Hepburn T."/>
            <person name="Howarth C."/>
            <person name="Jen D."/>
            <person name="Larson L."/>
            <person name="Lewis B."/>
            <person name="Mehta T."/>
            <person name="Park D."/>
            <person name="Pearson M."/>
            <person name="Roberts A."/>
            <person name="Saif S."/>
            <person name="Shenoy N."/>
            <person name="Sisk P."/>
            <person name="Stolte C."/>
            <person name="Sykes S."/>
            <person name="Walk T."/>
            <person name="White J."/>
            <person name="Yandava C."/>
            <person name="Burger G."/>
            <person name="Gray M.W."/>
            <person name="Holland P.W.H."/>
            <person name="King N."/>
            <person name="Lang F.B.F."/>
            <person name="Roger A.J."/>
            <person name="Ruiz-Trillo I."/>
            <person name="Lander E."/>
            <person name="Nusbaum C."/>
        </authorList>
    </citation>
    <scope>NUCLEOTIDE SEQUENCE [LARGE SCALE GENOMIC DNA]</scope>
    <source>
        <strain evidence="5">ATCC 38327</strain>
    </source>
</reference>
<dbReference type="OMA" id="LMTYTKQ"/>
<dbReference type="SUPFAM" id="SSF47661">
    <property type="entry name" value="t-snare proteins"/>
    <property type="match status" value="1"/>
</dbReference>
<dbReference type="GO" id="GO:0006886">
    <property type="term" value="P:intracellular protein transport"/>
    <property type="evidence" value="ECO:0007669"/>
    <property type="project" value="TreeGrafter"/>
</dbReference>
<dbReference type="Gene3D" id="1.20.5.110">
    <property type="match status" value="1"/>
</dbReference>
<keyword evidence="2" id="KW-1133">Transmembrane helix</keyword>
<dbReference type="Pfam" id="PF14523">
    <property type="entry name" value="Syntaxin_2"/>
    <property type="match status" value="1"/>
</dbReference>
<dbReference type="InterPro" id="IPR010989">
    <property type="entry name" value="SNARE"/>
</dbReference>
<dbReference type="InterPro" id="IPR000727">
    <property type="entry name" value="T_SNARE_dom"/>
</dbReference>
<dbReference type="GO" id="GO:0000149">
    <property type="term" value="F:SNARE binding"/>
    <property type="evidence" value="ECO:0007669"/>
    <property type="project" value="TreeGrafter"/>
</dbReference>
<comment type="similarity">
    <text evidence="1">Belongs to the syntaxin family.</text>
</comment>
<dbReference type="PANTHER" id="PTHR19957:SF38">
    <property type="entry name" value="LD27581P"/>
    <property type="match status" value="1"/>
</dbReference>
<sequence length="258" mass="28797">MSLPPPASYDTTLAHVSQALNTLQRHIDTLHSRLRLLGTPRDTAPLRDKIHRLQDETKQLLLTTANDLSRLAALANQSGVPQNKLATQRITTDFQTLTARFRDFQAEFTEKSKADIARAKMALAHEEERMDREDAPLLSTGAGASSSDAQQHVLVHDLDIAYNETLIAEREAEIRDIEDGVHMVNDIFRKIGTMVKDQGQLFDNIEANLQTADVHVENAAVQLNTANKRGRWWREVKCRILLVLVAIAAVLALIIALT</sequence>
<dbReference type="GO" id="GO:0048278">
    <property type="term" value="P:vesicle docking"/>
    <property type="evidence" value="ECO:0007669"/>
    <property type="project" value="TreeGrafter"/>
</dbReference>
<dbReference type="InterPro" id="IPR045242">
    <property type="entry name" value="Syntaxin"/>
</dbReference>
<feature type="domain" description="T-SNARE coiled-coil homology" evidence="3">
    <location>
        <begin position="164"/>
        <end position="226"/>
    </location>
</feature>
<organism evidence="4 5">
    <name type="scientific">Allomyces macrogynus (strain ATCC 38327)</name>
    <name type="common">Allomyces javanicus var. macrogynus</name>
    <dbReference type="NCBI Taxonomy" id="578462"/>
    <lineage>
        <taxon>Eukaryota</taxon>
        <taxon>Fungi</taxon>
        <taxon>Fungi incertae sedis</taxon>
        <taxon>Blastocladiomycota</taxon>
        <taxon>Blastocladiomycetes</taxon>
        <taxon>Blastocladiales</taxon>
        <taxon>Blastocladiaceae</taxon>
        <taxon>Allomyces</taxon>
    </lineage>
</organism>
<dbReference type="CDD" id="cd15840">
    <property type="entry name" value="SNARE_Qa"/>
    <property type="match status" value="1"/>
</dbReference>
<dbReference type="PROSITE" id="PS50192">
    <property type="entry name" value="T_SNARE"/>
    <property type="match status" value="1"/>
</dbReference>
<accession>A0A0L0RW21</accession>
<gene>
    <name evidence="4" type="ORF">AMAG_00324</name>
</gene>
<reference evidence="4 5" key="1">
    <citation type="submission" date="2009-11" db="EMBL/GenBank/DDBJ databases">
        <title>Annotation of Allomyces macrogynus ATCC 38327.</title>
        <authorList>
            <consortium name="The Broad Institute Genome Sequencing Platform"/>
            <person name="Russ C."/>
            <person name="Cuomo C."/>
            <person name="Burger G."/>
            <person name="Gray M.W."/>
            <person name="Holland P.W.H."/>
            <person name="King N."/>
            <person name="Lang F.B.F."/>
            <person name="Roger A.J."/>
            <person name="Ruiz-Trillo I."/>
            <person name="Young S.K."/>
            <person name="Zeng Q."/>
            <person name="Gargeya S."/>
            <person name="Fitzgerald M."/>
            <person name="Haas B."/>
            <person name="Abouelleil A."/>
            <person name="Alvarado L."/>
            <person name="Arachchi H.M."/>
            <person name="Berlin A."/>
            <person name="Chapman S.B."/>
            <person name="Gearin G."/>
            <person name="Goldberg J."/>
            <person name="Griggs A."/>
            <person name="Gujja S."/>
            <person name="Hansen M."/>
            <person name="Heiman D."/>
            <person name="Howarth C."/>
            <person name="Larimer J."/>
            <person name="Lui A."/>
            <person name="MacDonald P.J.P."/>
            <person name="McCowen C."/>
            <person name="Montmayeur A."/>
            <person name="Murphy C."/>
            <person name="Neiman D."/>
            <person name="Pearson M."/>
            <person name="Priest M."/>
            <person name="Roberts A."/>
            <person name="Saif S."/>
            <person name="Shea T."/>
            <person name="Sisk P."/>
            <person name="Stolte C."/>
            <person name="Sykes S."/>
            <person name="Wortman J."/>
            <person name="Nusbaum C."/>
            <person name="Birren B."/>
        </authorList>
    </citation>
    <scope>NUCLEOTIDE SEQUENCE [LARGE SCALE GENOMIC DNA]</scope>
    <source>
        <strain evidence="4 5">ATCC 38327</strain>
    </source>
</reference>
<dbReference type="AlphaFoldDB" id="A0A0L0RW21"/>
<protein>
    <recommendedName>
        <fullName evidence="3">t-SNARE coiled-coil homology domain-containing protein</fullName>
    </recommendedName>
</protein>